<evidence type="ECO:0000313" key="1">
    <source>
        <dbReference type="EMBL" id="MER6906519.1"/>
    </source>
</evidence>
<protein>
    <submittedName>
        <fullName evidence="1">DUF2750 domain-containing protein</fullName>
    </submittedName>
</protein>
<accession>A0ABV1VJ63</accession>
<proteinExistence type="predicted"/>
<comment type="caution">
    <text evidence="1">The sequence shown here is derived from an EMBL/GenBank/DDBJ whole genome shotgun (WGS) entry which is preliminary data.</text>
</comment>
<dbReference type="RefSeq" id="WP_350721405.1">
    <property type="nucleotide sequence ID" value="NZ_JBEPCO010000026.1"/>
</dbReference>
<dbReference type="Pfam" id="PF11042">
    <property type="entry name" value="DUF2750"/>
    <property type="match status" value="1"/>
</dbReference>
<reference evidence="1 2" key="1">
    <citation type="submission" date="2024-06" db="EMBL/GenBank/DDBJ databases">
        <title>The Natural Products Discovery Center: Release of the First 8490 Sequenced Strains for Exploring Actinobacteria Biosynthetic Diversity.</title>
        <authorList>
            <person name="Kalkreuter E."/>
            <person name="Kautsar S.A."/>
            <person name="Yang D."/>
            <person name="Bader C.D."/>
            <person name="Teijaro C.N."/>
            <person name="Fluegel L."/>
            <person name="Davis C.M."/>
            <person name="Simpson J.R."/>
            <person name="Lauterbach L."/>
            <person name="Steele A.D."/>
            <person name="Gui C."/>
            <person name="Meng S."/>
            <person name="Li G."/>
            <person name="Viehrig K."/>
            <person name="Ye F."/>
            <person name="Su P."/>
            <person name="Kiefer A.F."/>
            <person name="Nichols A."/>
            <person name="Cepeda A.J."/>
            <person name="Yan W."/>
            <person name="Fan B."/>
            <person name="Jiang Y."/>
            <person name="Adhikari A."/>
            <person name="Zheng C.-J."/>
            <person name="Schuster L."/>
            <person name="Cowan T.M."/>
            <person name="Smanski M.J."/>
            <person name="Chevrette M.G."/>
            <person name="De Carvalho L.P.S."/>
            <person name="Shen B."/>
        </authorList>
    </citation>
    <scope>NUCLEOTIDE SEQUENCE [LARGE SCALE GENOMIC DNA]</scope>
    <source>
        <strain evidence="1 2">NPDC000632</strain>
    </source>
</reference>
<gene>
    <name evidence="1" type="ORF">ABT322_22760</name>
</gene>
<dbReference type="InterPro" id="IPR021284">
    <property type="entry name" value="DUF2750"/>
</dbReference>
<organism evidence="1 2">
    <name type="scientific">Streptomyces flaveolus</name>
    <dbReference type="NCBI Taxonomy" id="67297"/>
    <lineage>
        <taxon>Bacteria</taxon>
        <taxon>Bacillati</taxon>
        <taxon>Actinomycetota</taxon>
        <taxon>Actinomycetes</taxon>
        <taxon>Kitasatosporales</taxon>
        <taxon>Streptomycetaceae</taxon>
        <taxon>Streptomyces</taxon>
    </lineage>
</organism>
<dbReference type="Proteomes" id="UP001490330">
    <property type="component" value="Unassembled WGS sequence"/>
</dbReference>
<sequence>MSTSGVQAAAFFREIALTRTVWWVRDDEGSPMPVSGSGQPAFPYWSSQTRAQRAAQLWGPRFRVVPMPLDHWRSAALPDLAREDVRVGINWSRQRLTGWDFTVGEVVNRLHHALGEPPYDHLDSGEAR</sequence>
<evidence type="ECO:0000313" key="2">
    <source>
        <dbReference type="Proteomes" id="UP001490330"/>
    </source>
</evidence>
<dbReference type="EMBL" id="JBEPCV010000023">
    <property type="protein sequence ID" value="MER6906519.1"/>
    <property type="molecule type" value="Genomic_DNA"/>
</dbReference>
<name>A0ABV1VJ63_9ACTN</name>
<keyword evidence="2" id="KW-1185">Reference proteome</keyword>